<name>A0A9Q1RN34_9SOLA</name>
<evidence type="ECO:0000313" key="3">
    <source>
        <dbReference type="Proteomes" id="UP001152561"/>
    </source>
</evidence>
<sequence length="320" mass="35091">MEILPNSNNDPITNSFFKSIKKRTLLHLSLMDSDSLAAPNTTKAPRKVRFAPKGPPRRAPKTALPKPENVEADIDAAKAEELMQRFNEASAKVKSKVEKKGPTQVAFGYGGSSSSLKSYGPLKGHKAAGSTSDGGIGGQRLQKEYTEPWDYYTNYPVTLPVRRPYSGNPELLDEEEFGEASRSFTYDENSTKPAVELGLMEENLEEKMFFIQLPPTMPMLKQSVKTEGSETVTSSKPSRAKACSLNELPAGFMGKMLVYKSGAVKLKLGETLYNVSPGMDCSFAQDVVVVNTEEKYCSNIGELTKRVIITPDVDSILDSI</sequence>
<evidence type="ECO:0000256" key="1">
    <source>
        <dbReference type="SAM" id="MobiDB-lite"/>
    </source>
</evidence>
<dbReference type="Pfam" id="PF05132">
    <property type="entry name" value="RNA_pol_Rpc4"/>
    <property type="match status" value="1"/>
</dbReference>
<dbReference type="PANTHER" id="PTHR13408:SF14">
    <property type="entry name" value="DNA-DIRECTED RNA POLYMERASE III SUBUNIT RPC4-LIKE"/>
    <property type="match status" value="1"/>
</dbReference>
<dbReference type="PANTHER" id="PTHR13408">
    <property type="entry name" value="DNA-DIRECTED RNA POLYMERASE III"/>
    <property type="match status" value="1"/>
</dbReference>
<feature type="compositionally biased region" description="Basic residues" evidence="1">
    <location>
        <begin position="44"/>
        <end position="60"/>
    </location>
</feature>
<organism evidence="2 3">
    <name type="scientific">Anisodus acutangulus</name>
    <dbReference type="NCBI Taxonomy" id="402998"/>
    <lineage>
        <taxon>Eukaryota</taxon>
        <taxon>Viridiplantae</taxon>
        <taxon>Streptophyta</taxon>
        <taxon>Embryophyta</taxon>
        <taxon>Tracheophyta</taxon>
        <taxon>Spermatophyta</taxon>
        <taxon>Magnoliopsida</taxon>
        <taxon>eudicotyledons</taxon>
        <taxon>Gunneridae</taxon>
        <taxon>Pentapetalae</taxon>
        <taxon>asterids</taxon>
        <taxon>lamiids</taxon>
        <taxon>Solanales</taxon>
        <taxon>Solanaceae</taxon>
        <taxon>Solanoideae</taxon>
        <taxon>Hyoscyameae</taxon>
        <taxon>Anisodus</taxon>
    </lineage>
</organism>
<reference evidence="3" key="1">
    <citation type="journal article" date="2023" name="Proc. Natl. Acad. Sci. U.S.A.">
        <title>Genomic and structural basis for evolution of tropane alkaloid biosynthesis.</title>
        <authorList>
            <person name="Wanga Y.-J."/>
            <person name="Taina T."/>
            <person name="Yua J.-Y."/>
            <person name="Lia J."/>
            <person name="Xua B."/>
            <person name="Chenc J."/>
            <person name="D'Auriad J.C."/>
            <person name="Huanga J.-P."/>
            <person name="Huanga S.-X."/>
        </authorList>
    </citation>
    <scope>NUCLEOTIDE SEQUENCE [LARGE SCALE GENOMIC DNA]</scope>
    <source>
        <strain evidence="3">cv. KIB-2019</strain>
    </source>
</reference>
<dbReference type="OrthoDB" id="5836119at2759"/>
<protein>
    <recommendedName>
        <fullName evidence="4">DNA-directed RNA polymerase III subunit RPC4</fullName>
    </recommendedName>
</protein>
<dbReference type="Proteomes" id="UP001152561">
    <property type="component" value="Unassembled WGS sequence"/>
</dbReference>
<comment type="caution">
    <text evidence="2">The sequence shown here is derived from an EMBL/GenBank/DDBJ whole genome shotgun (WGS) entry which is preliminary data.</text>
</comment>
<dbReference type="EMBL" id="JAJAGQ010000004">
    <property type="protein sequence ID" value="KAJ8564561.1"/>
    <property type="molecule type" value="Genomic_DNA"/>
</dbReference>
<evidence type="ECO:0000313" key="2">
    <source>
        <dbReference type="EMBL" id="KAJ8564561.1"/>
    </source>
</evidence>
<dbReference type="AlphaFoldDB" id="A0A9Q1RN34"/>
<proteinExistence type="predicted"/>
<dbReference type="GO" id="GO:0005666">
    <property type="term" value="C:RNA polymerase III complex"/>
    <property type="evidence" value="ECO:0007669"/>
    <property type="project" value="InterPro"/>
</dbReference>
<evidence type="ECO:0008006" key="4">
    <source>
        <dbReference type="Google" id="ProtNLM"/>
    </source>
</evidence>
<feature type="region of interest" description="Disordered" evidence="1">
    <location>
        <begin position="36"/>
        <end position="65"/>
    </location>
</feature>
<dbReference type="GO" id="GO:0042797">
    <property type="term" value="P:tRNA transcription by RNA polymerase III"/>
    <property type="evidence" value="ECO:0007669"/>
    <property type="project" value="TreeGrafter"/>
</dbReference>
<keyword evidence="3" id="KW-1185">Reference proteome</keyword>
<gene>
    <name evidence="2" type="ORF">K7X08_001021</name>
</gene>
<accession>A0A9Q1RN34</accession>
<dbReference type="GO" id="GO:0003677">
    <property type="term" value="F:DNA binding"/>
    <property type="evidence" value="ECO:0007669"/>
    <property type="project" value="InterPro"/>
</dbReference>
<dbReference type="InterPro" id="IPR007811">
    <property type="entry name" value="RPC4"/>
</dbReference>